<feature type="signal peptide" evidence="2">
    <location>
        <begin position="1"/>
        <end position="28"/>
    </location>
</feature>
<evidence type="ECO:0000313" key="3">
    <source>
        <dbReference type="EMBL" id="JAP87787.1"/>
    </source>
</evidence>
<keyword evidence="2" id="KW-0732">Signal</keyword>
<proteinExistence type="predicted"/>
<reference evidence="3" key="1">
    <citation type="journal article" date="2016" name="Ticks Tick Borne Dis.">
        <title>De novo assembly and annotation of the salivary gland transcriptome of Rhipicephalus appendiculatus male and female ticks during blood feeding.</title>
        <authorList>
            <person name="de Castro M.H."/>
            <person name="de Klerk D."/>
            <person name="Pienaar R."/>
            <person name="Latif A.A."/>
            <person name="Rees D.J."/>
            <person name="Mans B.J."/>
        </authorList>
    </citation>
    <scope>NUCLEOTIDE SEQUENCE</scope>
    <source>
        <tissue evidence="3">Salivary glands</tissue>
    </source>
</reference>
<evidence type="ECO:0000256" key="1">
    <source>
        <dbReference type="SAM" id="MobiDB-lite"/>
    </source>
</evidence>
<feature type="non-terminal residue" evidence="3">
    <location>
        <position position="1"/>
    </location>
</feature>
<feature type="region of interest" description="Disordered" evidence="1">
    <location>
        <begin position="59"/>
        <end position="92"/>
    </location>
</feature>
<name>A0A131Z914_RHIAP</name>
<evidence type="ECO:0008006" key="4">
    <source>
        <dbReference type="Google" id="ProtNLM"/>
    </source>
</evidence>
<evidence type="ECO:0000256" key="2">
    <source>
        <dbReference type="SAM" id="SignalP"/>
    </source>
</evidence>
<feature type="chain" id="PRO_5007287103" description="Glycine rich superfamily member" evidence="2">
    <location>
        <begin position="29"/>
        <end position="116"/>
    </location>
</feature>
<sequence>QRGSCKARGRSFKIPVAFFTCIPSFVAAWPVLLGASEERNDEQCDGRRASAQFQQRGYAGGGIFGDGSSGSSSSAEGQVGGHDAQYGTRKARPVFQKSRRVLLNSANDAFDADVDQ</sequence>
<accession>A0A131Z914</accession>
<organism evidence="3">
    <name type="scientific">Rhipicephalus appendiculatus</name>
    <name type="common">Brown ear tick</name>
    <dbReference type="NCBI Taxonomy" id="34631"/>
    <lineage>
        <taxon>Eukaryota</taxon>
        <taxon>Metazoa</taxon>
        <taxon>Ecdysozoa</taxon>
        <taxon>Arthropoda</taxon>
        <taxon>Chelicerata</taxon>
        <taxon>Arachnida</taxon>
        <taxon>Acari</taxon>
        <taxon>Parasitiformes</taxon>
        <taxon>Ixodida</taxon>
        <taxon>Ixodoidea</taxon>
        <taxon>Ixodidae</taxon>
        <taxon>Rhipicephalinae</taxon>
        <taxon>Rhipicephalus</taxon>
        <taxon>Rhipicephalus</taxon>
    </lineage>
</organism>
<dbReference type="AlphaFoldDB" id="A0A131Z914"/>
<feature type="compositionally biased region" description="Gly residues" evidence="1">
    <location>
        <begin position="59"/>
        <end position="68"/>
    </location>
</feature>
<dbReference type="EMBL" id="GEDV01000770">
    <property type="protein sequence ID" value="JAP87787.1"/>
    <property type="molecule type" value="Transcribed_RNA"/>
</dbReference>
<protein>
    <recommendedName>
        <fullName evidence="4">Glycine rich superfamily member</fullName>
    </recommendedName>
</protein>